<reference evidence="1" key="2">
    <citation type="journal article" date="2015" name="Data Brief">
        <title>Shoot transcriptome of the giant reed, Arundo donax.</title>
        <authorList>
            <person name="Barrero R.A."/>
            <person name="Guerrero F.D."/>
            <person name="Moolhuijzen P."/>
            <person name="Goolsby J.A."/>
            <person name="Tidwell J."/>
            <person name="Bellgard S.E."/>
            <person name="Bellgard M.I."/>
        </authorList>
    </citation>
    <scope>NUCLEOTIDE SEQUENCE</scope>
    <source>
        <tissue evidence="1">Shoot tissue taken approximately 20 cm above the soil surface</tissue>
    </source>
</reference>
<name>A0A0A8ZQQ2_ARUDO</name>
<protein>
    <submittedName>
        <fullName evidence="1">Uncharacterized protein</fullName>
    </submittedName>
</protein>
<organism evidence="1">
    <name type="scientific">Arundo donax</name>
    <name type="common">Giant reed</name>
    <name type="synonym">Donax arundinaceus</name>
    <dbReference type="NCBI Taxonomy" id="35708"/>
    <lineage>
        <taxon>Eukaryota</taxon>
        <taxon>Viridiplantae</taxon>
        <taxon>Streptophyta</taxon>
        <taxon>Embryophyta</taxon>
        <taxon>Tracheophyta</taxon>
        <taxon>Spermatophyta</taxon>
        <taxon>Magnoliopsida</taxon>
        <taxon>Liliopsida</taxon>
        <taxon>Poales</taxon>
        <taxon>Poaceae</taxon>
        <taxon>PACMAD clade</taxon>
        <taxon>Arundinoideae</taxon>
        <taxon>Arundineae</taxon>
        <taxon>Arundo</taxon>
    </lineage>
</organism>
<proteinExistence type="predicted"/>
<reference evidence="1" key="1">
    <citation type="submission" date="2014-09" db="EMBL/GenBank/DDBJ databases">
        <authorList>
            <person name="Magalhaes I.L.F."/>
            <person name="Oliveira U."/>
            <person name="Santos F.R."/>
            <person name="Vidigal T.H.D.A."/>
            <person name="Brescovit A.D."/>
            <person name="Santos A.J."/>
        </authorList>
    </citation>
    <scope>NUCLEOTIDE SEQUENCE</scope>
    <source>
        <tissue evidence="1">Shoot tissue taken approximately 20 cm above the soil surface</tissue>
    </source>
</reference>
<dbReference type="AlphaFoldDB" id="A0A0A8ZQQ2"/>
<evidence type="ECO:0000313" key="1">
    <source>
        <dbReference type="EMBL" id="JAD41759.1"/>
    </source>
</evidence>
<sequence length="31" mass="3388">MLYSMAIMRSGNSLQFSFVGDTWAALAFSNA</sequence>
<dbReference type="EMBL" id="GBRH01256136">
    <property type="protein sequence ID" value="JAD41759.1"/>
    <property type="molecule type" value="Transcribed_RNA"/>
</dbReference>
<accession>A0A0A8ZQQ2</accession>